<dbReference type="AlphaFoldDB" id="A0A510E6F8"/>
<dbReference type="EMBL" id="AP018930">
    <property type="protein sequence ID" value="BBG28099.1"/>
    <property type="molecule type" value="Genomic_DNA"/>
</dbReference>
<dbReference type="RefSeq" id="WP_149528833.1">
    <property type="nucleotide sequence ID" value="NZ_AP018929.1"/>
</dbReference>
<dbReference type="Proteomes" id="UP000322983">
    <property type="component" value="Chromosome"/>
</dbReference>
<name>A0A510E6F8_9CREN</name>
<evidence type="ECO:0000313" key="3">
    <source>
        <dbReference type="Proteomes" id="UP000322983"/>
    </source>
</evidence>
<dbReference type="OrthoDB" id="33483at2157"/>
<dbReference type="KEGG" id="step:IC006_2640"/>
<dbReference type="Proteomes" id="UP000325030">
    <property type="component" value="Chromosome"/>
</dbReference>
<dbReference type="STRING" id="1294262.GCA_001316085_01542"/>
<proteinExistence type="predicted"/>
<accession>A0A510DYK9</accession>
<evidence type="ECO:0000313" key="4">
    <source>
        <dbReference type="Proteomes" id="UP000325030"/>
    </source>
</evidence>
<dbReference type="GeneID" id="41718924"/>
<sequence>MIVKVEIEWHKAKEITFPFTFWKDVVLIIKTIDRVVAVDVCREELGKYKPPLRARVFSFYYEIGKVSEGDTKYLECIANQLQDKLNPYIKKQFNCNQEVTILL</sequence>
<protein>
    <submittedName>
        <fullName evidence="2">Uncharacterized protein</fullName>
    </submittedName>
</protein>
<evidence type="ECO:0000313" key="1">
    <source>
        <dbReference type="EMBL" id="BBG25305.1"/>
    </source>
</evidence>
<organism evidence="2 4">
    <name type="scientific">Sulfuracidifex tepidarius</name>
    <dbReference type="NCBI Taxonomy" id="1294262"/>
    <lineage>
        <taxon>Archaea</taxon>
        <taxon>Thermoproteota</taxon>
        <taxon>Thermoprotei</taxon>
        <taxon>Sulfolobales</taxon>
        <taxon>Sulfolobaceae</taxon>
        <taxon>Sulfuracidifex</taxon>
    </lineage>
</organism>
<reference evidence="4" key="1">
    <citation type="submission" date="2018-09" db="EMBL/GenBank/DDBJ databases">
        <title>Complete Genome Sequencing of Sulfolobus sp. JCM 16834.</title>
        <authorList>
            <person name="Kato S."/>
            <person name="Itoh T."/>
            <person name="Ohkuma M."/>
        </authorList>
    </citation>
    <scope>NUCLEOTIDE SEQUENCE [LARGE SCALE GENOMIC DNA]</scope>
    <source>
        <strain evidence="4">IC-007</strain>
    </source>
</reference>
<dbReference type="EMBL" id="AP018929">
    <property type="protein sequence ID" value="BBG25305.1"/>
    <property type="molecule type" value="Genomic_DNA"/>
</dbReference>
<keyword evidence="3" id="KW-1185">Reference proteome</keyword>
<accession>A0A510E6F8</accession>
<gene>
    <name evidence="1" type="ORF">IC006_2640</name>
    <name evidence="2" type="ORF">IC007_2654</name>
</gene>
<reference evidence="2 3" key="2">
    <citation type="journal article" date="2020" name="Int. J. Syst. Evol. Microbiol.">
        <title>Sulfuracidifex tepidarius gen. nov., sp. nov. and transfer of Sulfolobus metallicus Huber and Stetter 1992 to the genus Sulfuracidifex as Sulfuracidifex metallicus comb. nov.</title>
        <authorList>
            <person name="Itoh T."/>
            <person name="Miura T."/>
            <person name="Sakai H.D."/>
            <person name="Kato S."/>
            <person name="Ohkuma M."/>
            <person name="Takashina T."/>
        </authorList>
    </citation>
    <scope>NUCLEOTIDE SEQUENCE</scope>
    <source>
        <strain evidence="1 3">IC-006</strain>
        <strain evidence="2">IC-007</strain>
    </source>
</reference>
<evidence type="ECO:0000313" key="2">
    <source>
        <dbReference type="EMBL" id="BBG28099.1"/>
    </source>
</evidence>